<reference evidence="8" key="2">
    <citation type="submission" date="2020-08" db="EMBL/GenBank/DDBJ databases">
        <authorList>
            <person name="Lai Q."/>
        </authorList>
    </citation>
    <scope>NUCLEOTIDE SEQUENCE</scope>
    <source>
        <strain evidence="8">S27-2</strain>
    </source>
</reference>
<dbReference type="Pfam" id="PF02836">
    <property type="entry name" value="Glyco_hydro_2_C"/>
    <property type="match status" value="1"/>
</dbReference>
<dbReference type="Proteomes" id="UP000601768">
    <property type="component" value="Unassembled WGS sequence"/>
</dbReference>
<dbReference type="EMBL" id="JACNEP010000013">
    <property type="protein sequence ID" value="MBC3767061.1"/>
    <property type="molecule type" value="Genomic_DNA"/>
</dbReference>
<dbReference type="InterPro" id="IPR036156">
    <property type="entry name" value="Beta-gal/glucu_dom_sf"/>
</dbReference>
<name>A0A8J6M6C9_9ALTE</name>
<keyword evidence="4" id="KW-0732">Signal</keyword>
<dbReference type="Pfam" id="PF00703">
    <property type="entry name" value="Glyco_hydro_2"/>
    <property type="match status" value="1"/>
</dbReference>
<comment type="caution">
    <text evidence="8">The sequence shown here is derived from an EMBL/GenBank/DDBJ whole genome shotgun (WGS) entry which is preliminary data.</text>
</comment>
<evidence type="ECO:0000256" key="2">
    <source>
        <dbReference type="ARBA" id="ARBA00022801"/>
    </source>
</evidence>
<gene>
    <name evidence="8" type="ORF">H8B19_14340</name>
</gene>
<dbReference type="InterPro" id="IPR006101">
    <property type="entry name" value="Glyco_hydro_2"/>
</dbReference>
<evidence type="ECO:0000259" key="6">
    <source>
        <dbReference type="Pfam" id="PF02836"/>
    </source>
</evidence>
<feature type="domain" description="Glycoside hydrolase family 2 immunoglobulin-like beta-sandwich" evidence="5">
    <location>
        <begin position="220"/>
        <end position="303"/>
    </location>
</feature>
<evidence type="ECO:0000259" key="5">
    <source>
        <dbReference type="Pfam" id="PF00703"/>
    </source>
</evidence>
<dbReference type="SUPFAM" id="SSF49785">
    <property type="entry name" value="Galactose-binding domain-like"/>
    <property type="match status" value="1"/>
</dbReference>
<dbReference type="RefSeq" id="WP_186507576.1">
    <property type="nucleotide sequence ID" value="NZ_JACNEP010000013.1"/>
</dbReference>
<dbReference type="PANTHER" id="PTHR42732">
    <property type="entry name" value="BETA-GALACTOSIDASE"/>
    <property type="match status" value="1"/>
</dbReference>
<dbReference type="InterPro" id="IPR006102">
    <property type="entry name" value="Ig-like_GH2"/>
</dbReference>
<evidence type="ECO:0000256" key="1">
    <source>
        <dbReference type="ARBA" id="ARBA00007401"/>
    </source>
</evidence>
<dbReference type="GO" id="GO:0004553">
    <property type="term" value="F:hydrolase activity, hydrolyzing O-glycosyl compounds"/>
    <property type="evidence" value="ECO:0007669"/>
    <property type="project" value="InterPro"/>
</dbReference>
<dbReference type="InterPro" id="IPR051913">
    <property type="entry name" value="GH2_Domain-Containing"/>
</dbReference>
<dbReference type="PANTHER" id="PTHR42732:SF1">
    <property type="entry name" value="BETA-MANNOSIDASE"/>
    <property type="match status" value="1"/>
</dbReference>
<dbReference type="Gene3D" id="3.20.20.80">
    <property type="entry name" value="Glycosidases"/>
    <property type="match status" value="1"/>
</dbReference>
<evidence type="ECO:0000256" key="4">
    <source>
        <dbReference type="SAM" id="SignalP"/>
    </source>
</evidence>
<accession>A0A8J6M6C9</accession>
<dbReference type="GO" id="GO:0005975">
    <property type="term" value="P:carbohydrate metabolic process"/>
    <property type="evidence" value="ECO:0007669"/>
    <property type="project" value="InterPro"/>
</dbReference>
<evidence type="ECO:0000313" key="9">
    <source>
        <dbReference type="Proteomes" id="UP000601768"/>
    </source>
</evidence>
<keyword evidence="3" id="KW-0326">Glycosidase</keyword>
<evidence type="ECO:0000313" key="8">
    <source>
        <dbReference type="EMBL" id="MBC3767061.1"/>
    </source>
</evidence>
<feature type="signal peptide" evidence="4">
    <location>
        <begin position="1"/>
        <end position="22"/>
    </location>
</feature>
<dbReference type="SUPFAM" id="SSF49303">
    <property type="entry name" value="beta-Galactosidase/glucuronidase domain"/>
    <property type="match status" value="1"/>
</dbReference>
<dbReference type="Pfam" id="PF02837">
    <property type="entry name" value="Glyco_hydro_2_N"/>
    <property type="match status" value="1"/>
</dbReference>
<keyword evidence="2" id="KW-0378">Hydrolase</keyword>
<dbReference type="InterPro" id="IPR006103">
    <property type="entry name" value="Glyco_hydro_2_cat"/>
</dbReference>
<feature type="domain" description="Glycosyl hydrolases family 2 sugar binding" evidence="7">
    <location>
        <begin position="69"/>
        <end position="210"/>
    </location>
</feature>
<evidence type="ECO:0000256" key="3">
    <source>
        <dbReference type="ARBA" id="ARBA00023295"/>
    </source>
</evidence>
<dbReference type="PRINTS" id="PR00132">
    <property type="entry name" value="GLHYDRLASE2"/>
</dbReference>
<feature type="domain" description="Glycoside hydrolase family 2 catalytic" evidence="6">
    <location>
        <begin position="307"/>
        <end position="604"/>
    </location>
</feature>
<dbReference type="InterPro" id="IPR008979">
    <property type="entry name" value="Galactose-bd-like_sf"/>
</dbReference>
<dbReference type="SUPFAM" id="SSF51445">
    <property type="entry name" value="(Trans)glycosidases"/>
    <property type="match status" value="1"/>
</dbReference>
<dbReference type="Gene3D" id="2.60.120.260">
    <property type="entry name" value="Galactose-binding domain-like"/>
    <property type="match status" value="1"/>
</dbReference>
<dbReference type="AlphaFoldDB" id="A0A8J6M6C9"/>
<dbReference type="InterPro" id="IPR017853">
    <property type="entry name" value="GH"/>
</dbReference>
<comment type="similarity">
    <text evidence="1">Belongs to the glycosyl hydrolase 2 family.</text>
</comment>
<dbReference type="InterPro" id="IPR006104">
    <property type="entry name" value="Glyco_hydro_2_N"/>
</dbReference>
<sequence length="611" mass="70357">MRHWKTTLILFLSIGLQFSASASSNPDLSLRDKQSLNGVWHYIVDPYENGYYDYRLKPRDQAEHPSRQAFFMDAKPRDKQELIEYDFDQSDTIMVPGDWNTQKKQLYYYEGNVWYRKTFNYQPVKNQRQFVYFGAVNYRADVYLNGHKLGVHIGGFTSFSMEATSYIKAGKNSLVLKVDNTRHKDAVPTVNTDWWNYGGITRDVDIVSVPATFIQKHQIALTSASDKTIHASVTTSTAQAGQKVSISLPELDIVSHAKTDASGTAQFSFHAPDLQLWQPNNPKMYRVNISTGKDKITDNMGFRTIRTEGKKLLLNDKPVFLRGIAIHDEMPLNGGGRVANDEQAKQLLLWTQQLGGNFARLAHYPHNEKTVRLAEQMGILVWSEIPVYWTIDWTNQQTYNNAENQLIEMIERDVNRANVIIWSVSNETPVNPDRTKFLGHLVDKARELDNSRLISAAMERHWDKKDDHLSVVEDPLADKVDLVSFNQYIGWYDGLPDKLAKVHWKIPYNKPVFISEFGAGAKKGLHGDKTERWTEEFQADLYKQTVRNLDQIDGLAGMSPWILVDFRSPRRVLPGIQDDFNRKGLISEDGLKKQAFFELRKYYREKAEQYE</sequence>
<evidence type="ECO:0000259" key="7">
    <source>
        <dbReference type="Pfam" id="PF02837"/>
    </source>
</evidence>
<dbReference type="InterPro" id="IPR013783">
    <property type="entry name" value="Ig-like_fold"/>
</dbReference>
<protein>
    <submittedName>
        <fullName evidence="8">Beta galactosidase jelly roll domain-containing protein</fullName>
    </submittedName>
</protein>
<organism evidence="8 9">
    <name type="scientific">Neptunicella marina</name>
    <dbReference type="NCBI Taxonomy" id="2125989"/>
    <lineage>
        <taxon>Bacteria</taxon>
        <taxon>Pseudomonadati</taxon>
        <taxon>Pseudomonadota</taxon>
        <taxon>Gammaproteobacteria</taxon>
        <taxon>Alteromonadales</taxon>
        <taxon>Alteromonadaceae</taxon>
        <taxon>Neptunicella</taxon>
    </lineage>
</organism>
<dbReference type="Gene3D" id="2.60.40.10">
    <property type="entry name" value="Immunoglobulins"/>
    <property type="match status" value="1"/>
</dbReference>
<proteinExistence type="inferred from homology"/>
<reference evidence="8" key="1">
    <citation type="journal article" date="2018" name="Int. J. Syst. Evol. Microbiol.">
        <title>Neptunicella marina gen. nov., sp. nov., isolated from surface seawater.</title>
        <authorList>
            <person name="Liu X."/>
            <person name="Lai Q."/>
            <person name="Du Y."/>
            <person name="Zhang X."/>
            <person name="Liu Z."/>
            <person name="Sun F."/>
            <person name="Shao Z."/>
        </authorList>
    </citation>
    <scope>NUCLEOTIDE SEQUENCE</scope>
    <source>
        <strain evidence="8">S27-2</strain>
    </source>
</reference>
<keyword evidence="9" id="KW-1185">Reference proteome</keyword>
<feature type="chain" id="PRO_5035200850" evidence="4">
    <location>
        <begin position="23"/>
        <end position="611"/>
    </location>
</feature>